<name>A0A2T4HAP0_FUSCU</name>
<dbReference type="EMBL" id="PVEM01000001">
    <property type="protein sequence ID" value="PTD12873.1"/>
    <property type="molecule type" value="Genomic_DNA"/>
</dbReference>
<keyword evidence="2" id="KW-0472">Membrane</keyword>
<feature type="region of interest" description="Disordered" evidence="1">
    <location>
        <begin position="80"/>
        <end position="114"/>
    </location>
</feature>
<keyword evidence="2" id="KW-0812">Transmembrane</keyword>
<dbReference type="Proteomes" id="UP000241587">
    <property type="component" value="Unassembled WGS sequence"/>
</dbReference>
<accession>A0A2T4HAP0</accession>
<evidence type="ECO:0000313" key="3">
    <source>
        <dbReference type="EMBL" id="PTD12873.1"/>
    </source>
</evidence>
<dbReference type="OMA" id="QYELADV"/>
<reference evidence="3 5" key="1">
    <citation type="submission" date="2018-02" db="EMBL/GenBank/DDBJ databases">
        <title>Fusarium culmorum secondary metabolites in fungal-bacterial-plant interactions.</title>
        <authorList>
            <person name="Schmidt R."/>
        </authorList>
    </citation>
    <scope>NUCLEOTIDE SEQUENCE [LARGE SCALE GENOMIC DNA]</scope>
    <source>
        <strain evidence="3 5">PV</strain>
    </source>
</reference>
<reference evidence="4" key="2">
    <citation type="submission" date="2020-11" db="EMBL/GenBank/DDBJ databases">
        <title>The chromosome-scale genome resource for two endophytic Fusarium species: F. culmorum and F. pseudograminearum.</title>
        <authorList>
            <person name="Yuan Z."/>
        </authorList>
    </citation>
    <scope>NUCLEOTIDE SEQUENCE</scope>
    <source>
        <strain evidence="4">Class2-1B</strain>
    </source>
</reference>
<evidence type="ECO:0000313" key="4">
    <source>
        <dbReference type="EMBL" id="QPC65819.1"/>
    </source>
</evidence>
<proteinExistence type="predicted"/>
<dbReference type="OrthoDB" id="5106260at2759"/>
<gene>
    <name evidence="3" type="ORF">FCULG_00002725</name>
    <name evidence="4" type="ORF">HYE67_008050</name>
</gene>
<evidence type="ECO:0000313" key="5">
    <source>
        <dbReference type="Proteomes" id="UP000241587"/>
    </source>
</evidence>
<protein>
    <submittedName>
        <fullName evidence="3">Uncharacterized protein</fullName>
    </submittedName>
</protein>
<evidence type="ECO:0000256" key="2">
    <source>
        <dbReference type="SAM" id="Phobius"/>
    </source>
</evidence>
<feature type="compositionally biased region" description="Polar residues" evidence="1">
    <location>
        <begin position="84"/>
        <end position="106"/>
    </location>
</feature>
<dbReference type="EMBL" id="CP064750">
    <property type="protein sequence ID" value="QPC65819.1"/>
    <property type="molecule type" value="Genomic_DNA"/>
</dbReference>
<feature type="transmembrane region" description="Helical" evidence="2">
    <location>
        <begin position="122"/>
        <end position="145"/>
    </location>
</feature>
<dbReference type="Proteomes" id="UP000663297">
    <property type="component" value="Chromosome 4"/>
</dbReference>
<sequence>MKGSCYPSSYKAYQYELADVYYSPGICPQSTTLPLGTGLPTILNANSILVAWQESDISLFSPSSEARAVLESAGVSIPPDFVSPRTNTDKSASSTSKTQIAPTTKTDGGDPGNAGGGLSTGAAAGIGVTVGLIGVMATVAMWWYIKRYRAKRSGSNVEESRQPWLQQMYKVTDTTTRLDEGVETPRTGLRG</sequence>
<keyword evidence="2" id="KW-1133">Transmembrane helix</keyword>
<keyword evidence="5" id="KW-1185">Reference proteome</keyword>
<organism evidence="3 5">
    <name type="scientific">Fusarium culmorum</name>
    <dbReference type="NCBI Taxonomy" id="5516"/>
    <lineage>
        <taxon>Eukaryota</taxon>
        <taxon>Fungi</taxon>
        <taxon>Dikarya</taxon>
        <taxon>Ascomycota</taxon>
        <taxon>Pezizomycotina</taxon>
        <taxon>Sordariomycetes</taxon>
        <taxon>Hypocreomycetidae</taxon>
        <taxon>Hypocreales</taxon>
        <taxon>Nectriaceae</taxon>
        <taxon>Fusarium</taxon>
    </lineage>
</organism>
<evidence type="ECO:0000256" key="1">
    <source>
        <dbReference type="SAM" id="MobiDB-lite"/>
    </source>
</evidence>
<dbReference type="AlphaFoldDB" id="A0A2T4HAP0"/>